<gene>
    <name evidence="1" type="ORF">BJF95_06200</name>
</gene>
<name>A0A1Q8ZQE1_9HYPH</name>
<keyword evidence="2" id="KW-1185">Reference proteome</keyword>
<dbReference type="Gene3D" id="2.40.10.270">
    <property type="entry name" value="Bacteriophage SPP1 head-tail adaptor protein"/>
    <property type="match status" value="1"/>
</dbReference>
<reference evidence="1 2" key="1">
    <citation type="submission" date="2016-09" db="EMBL/GenBank/DDBJ databases">
        <title>Rhizobium oryziradicis sp. nov., isolated from the root of rice.</title>
        <authorList>
            <person name="Zhao J."/>
            <person name="Zhang X."/>
        </authorList>
    </citation>
    <scope>NUCLEOTIDE SEQUENCE [LARGE SCALE GENOMIC DNA]</scope>
    <source>
        <strain evidence="1 2">N19</strain>
    </source>
</reference>
<dbReference type="OrthoDB" id="7997871at2"/>
<dbReference type="RefSeq" id="WP_075639657.1">
    <property type="nucleotide sequence ID" value="NZ_MKIM01000027.1"/>
</dbReference>
<proteinExistence type="predicted"/>
<sequence>MARTRSAGDLNQRVAFDKREEVDRGDGVTVGAWKEQFIVSAGFNHLRGGESVMASRLQGNHTQVIFVRASSLTKQVNTSWRIRDVRKNEIYNIRDVGPTSDRQWIDFLCQSGVASG</sequence>
<evidence type="ECO:0000313" key="2">
    <source>
        <dbReference type="Proteomes" id="UP000186894"/>
    </source>
</evidence>
<dbReference type="NCBIfam" id="TIGR01563">
    <property type="entry name" value="gp16_SPP1"/>
    <property type="match status" value="1"/>
</dbReference>
<evidence type="ECO:0000313" key="1">
    <source>
        <dbReference type="EMBL" id="OLP44152.1"/>
    </source>
</evidence>
<dbReference type="Proteomes" id="UP000186894">
    <property type="component" value="Unassembled WGS sequence"/>
</dbReference>
<protein>
    <submittedName>
        <fullName evidence="1">Phage head-tail adapter protein</fullName>
    </submittedName>
</protein>
<dbReference type="Pfam" id="PF05521">
    <property type="entry name" value="Phage_HCP"/>
    <property type="match status" value="1"/>
</dbReference>
<comment type="caution">
    <text evidence="1">The sequence shown here is derived from an EMBL/GenBank/DDBJ whole genome shotgun (WGS) entry which is preliminary data.</text>
</comment>
<accession>A0A1Q8ZQE1</accession>
<dbReference type="InterPro" id="IPR038666">
    <property type="entry name" value="SSP1_head-tail_sf"/>
</dbReference>
<dbReference type="InterPro" id="IPR008767">
    <property type="entry name" value="Phage_SPP1_head-tail_adaptor"/>
</dbReference>
<dbReference type="AlphaFoldDB" id="A0A1Q8ZQE1"/>
<dbReference type="EMBL" id="MKIM01000027">
    <property type="protein sequence ID" value="OLP44152.1"/>
    <property type="molecule type" value="Genomic_DNA"/>
</dbReference>
<organism evidence="1 2">
    <name type="scientific">Rhizobium oryziradicis</name>
    <dbReference type="NCBI Taxonomy" id="1867956"/>
    <lineage>
        <taxon>Bacteria</taxon>
        <taxon>Pseudomonadati</taxon>
        <taxon>Pseudomonadota</taxon>
        <taxon>Alphaproteobacteria</taxon>
        <taxon>Hyphomicrobiales</taxon>
        <taxon>Rhizobiaceae</taxon>
        <taxon>Rhizobium/Agrobacterium group</taxon>
        <taxon>Rhizobium</taxon>
    </lineage>
</organism>
<dbReference type="STRING" id="1867956.BJF95_06200"/>